<name>A0A8A7KB54_9FIRM</name>
<sequence>MQIVHAVFRPGEGKEAVKFLNTLGVDIQDYKLIKSETGDLLIINLLYGDADILLDNLMSRFDFKGDKERSLIIFTPDTVIPRDRKKVRKANFHASRESLITFAQEKSGINSEYVFLVIFSSIITSLGLILDNVAVIVGGMVIAPVLGPILGITIGIVLGDNKLIRKGIAAEILAVVLAVVVGAIFGLFIPNVDITSSLRIRMYPTLADLFIAMAAGAAGAYSLVKRGQPGSGLVGVMVAAALLPVMSTIGIGLSFGYTTMIIGASLLLAGNYLSLLLATLIVFYFKGVRPQMWYEVKAQKIVKKSMVFFVISVILLSVPLGILTVHQFYIEKPKDIIKSVIKERLVMDWSYRIEDIEIQGKLINAYLYADESISTDFLNDIKKEISDKLNNEYSINFKIIPIKEIKT</sequence>
<evidence type="ECO:0000256" key="1">
    <source>
        <dbReference type="SAM" id="Phobius"/>
    </source>
</evidence>
<dbReference type="PANTHER" id="PTHR20992:SF9">
    <property type="entry name" value="AT15442P-RELATED"/>
    <property type="match status" value="1"/>
</dbReference>
<feature type="transmembrane region" description="Helical" evidence="1">
    <location>
        <begin position="136"/>
        <end position="158"/>
    </location>
</feature>
<dbReference type="NCBIfam" id="TIGR00341">
    <property type="entry name" value="TIGR00341 family protein"/>
    <property type="match status" value="1"/>
</dbReference>
<dbReference type="InterPro" id="IPR005240">
    <property type="entry name" value="DUF389"/>
</dbReference>
<keyword evidence="1" id="KW-1133">Transmembrane helix</keyword>
<evidence type="ECO:0000313" key="3">
    <source>
        <dbReference type="Proteomes" id="UP000665020"/>
    </source>
</evidence>
<reference evidence="2" key="1">
    <citation type="submission" date="2019-12" db="EMBL/GenBank/DDBJ databases">
        <authorList>
            <person name="zhang j."/>
            <person name="sun C.M."/>
        </authorList>
    </citation>
    <scope>NUCLEOTIDE SEQUENCE</scope>
    <source>
        <strain evidence="2">NS-1</strain>
    </source>
</reference>
<dbReference type="EMBL" id="CP046640">
    <property type="protein sequence ID" value="QTL99073.1"/>
    <property type="molecule type" value="Genomic_DNA"/>
</dbReference>
<protein>
    <submittedName>
        <fullName evidence="2">TIGR00341 family protein</fullName>
    </submittedName>
</protein>
<dbReference type="Pfam" id="PF04087">
    <property type="entry name" value="DUF389"/>
    <property type="match status" value="1"/>
</dbReference>
<dbReference type="KEGG" id="ifn:GM661_14455"/>
<dbReference type="AlphaFoldDB" id="A0A8A7KB54"/>
<feature type="transmembrane region" description="Helical" evidence="1">
    <location>
        <begin position="113"/>
        <end position="130"/>
    </location>
</feature>
<feature type="transmembrane region" description="Helical" evidence="1">
    <location>
        <begin position="202"/>
        <end position="221"/>
    </location>
</feature>
<keyword evidence="1" id="KW-0812">Transmembrane</keyword>
<evidence type="ECO:0000313" key="2">
    <source>
        <dbReference type="EMBL" id="QTL99073.1"/>
    </source>
</evidence>
<feature type="transmembrane region" description="Helical" evidence="1">
    <location>
        <begin position="306"/>
        <end position="329"/>
    </location>
</feature>
<keyword evidence="1" id="KW-0472">Membrane</keyword>
<feature type="transmembrane region" description="Helical" evidence="1">
    <location>
        <begin position="170"/>
        <end position="190"/>
    </location>
</feature>
<keyword evidence="3" id="KW-1185">Reference proteome</keyword>
<feature type="transmembrane region" description="Helical" evidence="1">
    <location>
        <begin position="261"/>
        <end position="285"/>
    </location>
</feature>
<accession>A0A8A7KB54</accession>
<dbReference type="PANTHER" id="PTHR20992">
    <property type="entry name" value="AT15442P-RELATED"/>
    <property type="match status" value="1"/>
</dbReference>
<dbReference type="RefSeq" id="WP_230867470.1">
    <property type="nucleotide sequence ID" value="NZ_CP046640.1"/>
</dbReference>
<proteinExistence type="predicted"/>
<dbReference type="Proteomes" id="UP000665020">
    <property type="component" value="Chromosome"/>
</dbReference>
<gene>
    <name evidence="2" type="ORF">GM661_14455</name>
</gene>
<feature type="transmembrane region" description="Helical" evidence="1">
    <location>
        <begin position="233"/>
        <end position="255"/>
    </location>
</feature>
<organism evidence="2 3">
    <name type="scientific">Iocasia fonsfrigidae</name>
    <dbReference type="NCBI Taxonomy" id="2682810"/>
    <lineage>
        <taxon>Bacteria</taxon>
        <taxon>Bacillati</taxon>
        <taxon>Bacillota</taxon>
        <taxon>Clostridia</taxon>
        <taxon>Halanaerobiales</taxon>
        <taxon>Halanaerobiaceae</taxon>
        <taxon>Iocasia</taxon>
    </lineage>
</organism>